<keyword evidence="2" id="KW-0812">Transmembrane</keyword>
<dbReference type="AlphaFoldDB" id="A0A1H7GHK1"/>
<feature type="domain" description="Signal transduction histidine kinase internal region" evidence="3">
    <location>
        <begin position="181"/>
        <end position="258"/>
    </location>
</feature>
<feature type="transmembrane region" description="Helical" evidence="2">
    <location>
        <begin position="52"/>
        <end position="71"/>
    </location>
</feature>
<dbReference type="InterPro" id="IPR050640">
    <property type="entry name" value="Bact_2-comp_sensor_kinase"/>
</dbReference>
<reference evidence="5" key="1">
    <citation type="submission" date="2016-10" db="EMBL/GenBank/DDBJ databases">
        <authorList>
            <person name="Varghese N."/>
            <person name="Submissions S."/>
        </authorList>
    </citation>
    <scope>NUCLEOTIDE SEQUENCE [LARGE SCALE GENOMIC DNA]</scope>
    <source>
        <strain evidence="5">DSM 18733</strain>
    </source>
</reference>
<dbReference type="Pfam" id="PF06580">
    <property type="entry name" value="His_kinase"/>
    <property type="match status" value="1"/>
</dbReference>
<accession>A0A1H7GHK1</accession>
<feature type="transmembrane region" description="Helical" evidence="2">
    <location>
        <begin position="83"/>
        <end position="114"/>
    </location>
</feature>
<keyword evidence="5" id="KW-1185">Reference proteome</keyword>
<keyword evidence="4" id="KW-0808">Transferase</keyword>
<evidence type="ECO:0000259" key="3">
    <source>
        <dbReference type="Pfam" id="PF06580"/>
    </source>
</evidence>
<keyword evidence="2" id="KW-0472">Membrane</keyword>
<dbReference type="STRING" id="407022.SAMN05661044_00090"/>
<keyword evidence="4" id="KW-0418">Kinase</keyword>
<evidence type="ECO:0000256" key="1">
    <source>
        <dbReference type="SAM" id="Coils"/>
    </source>
</evidence>
<name>A0A1H7GHK1_OLID1</name>
<dbReference type="EMBL" id="FOAF01000001">
    <property type="protein sequence ID" value="SEK37706.1"/>
    <property type="molecule type" value="Genomic_DNA"/>
</dbReference>
<dbReference type="PANTHER" id="PTHR34220">
    <property type="entry name" value="SENSOR HISTIDINE KINASE YPDA"/>
    <property type="match status" value="1"/>
</dbReference>
<dbReference type="InterPro" id="IPR010559">
    <property type="entry name" value="Sig_transdc_His_kin_internal"/>
</dbReference>
<keyword evidence="2" id="KW-1133">Transmembrane helix</keyword>
<evidence type="ECO:0000256" key="2">
    <source>
        <dbReference type="SAM" id="Phobius"/>
    </source>
</evidence>
<evidence type="ECO:0000313" key="4">
    <source>
        <dbReference type="EMBL" id="SEK37706.1"/>
    </source>
</evidence>
<gene>
    <name evidence="4" type="ORF">SAMN05661044_00090</name>
</gene>
<feature type="coiled-coil region" evidence="1">
    <location>
        <begin position="161"/>
        <end position="188"/>
    </location>
</feature>
<dbReference type="OrthoDB" id="9792992at2"/>
<dbReference type="Proteomes" id="UP000199421">
    <property type="component" value="Unassembled WGS sequence"/>
</dbReference>
<feature type="transmembrane region" description="Helical" evidence="2">
    <location>
        <begin position="134"/>
        <end position="153"/>
    </location>
</feature>
<dbReference type="PANTHER" id="PTHR34220:SF7">
    <property type="entry name" value="SENSOR HISTIDINE KINASE YPDA"/>
    <property type="match status" value="1"/>
</dbReference>
<sequence length="376" mass="44249">MRFYDMLRFPSPRSKGNQKVGLRLTYHFCFWLLIMVVYYFNYYRLVGNAQHVWIFVLKEMTVVMAAFYSLSSRKVVKIFSNPLGILYVLLWIVVLYVLWALTTYIACLLFQSVFKDYGPRFGKYLELVLADGPFGIVKNIYIFALDFIFLISLPVGPKFVKIMLEQVLTKTKLERDNLELELNFLKSQVNPHFLFNTLNNIYQLLEIDYDKGRDMVLRLSTLMRYTLYESKNHFIPLRKELDFIRDFITLMRIRYGKRVNIEEHIIDVKEPYKISPLMLIPFVENAFKHGPDKSPNNNFVSINLTLEDDFIILKAINAVDGRQHTAEENVHSAIGGVGLSNILRRLDLHYRNKYELTYGVHEGQYLVNLKINLKFS</sequence>
<protein>
    <submittedName>
        <fullName evidence="4">Histidine kinase</fullName>
    </submittedName>
</protein>
<dbReference type="GO" id="GO:0000155">
    <property type="term" value="F:phosphorelay sensor kinase activity"/>
    <property type="evidence" value="ECO:0007669"/>
    <property type="project" value="InterPro"/>
</dbReference>
<dbReference type="RefSeq" id="WP_093316507.1">
    <property type="nucleotide sequence ID" value="NZ_FOAF01000001.1"/>
</dbReference>
<organism evidence="4 5">
    <name type="scientific">Olivibacter domesticus</name>
    <name type="common">Pseudosphingobacterium domesticum</name>
    <dbReference type="NCBI Taxonomy" id="407022"/>
    <lineage>
        <taxon>Bacteria</taxon>
        <taxon>Pseudomonadati</taxon>
        <taxon>Bacteroidota</taxon>
        <taxon>Sphingobacteriia</taxon>
        <taxon>Sphingobacteriales</taxon>
        <taxon>Sphingobacteriaceae</taxon>
        <taxon>Olivibacter</taxon>
    </lineage>
</organism>
<feature type="transmembrane region" description="Helical" evidence="2">
    <location>
        <begin position="20"/>
        <end position="40"/>
    </location>
</feature>
<proteinExistence type="predicted"/>
<keyword evidence="1" id="KW-0175">Coiled coil</keyword>
<dbReference type="GO" id="GO:0016020">
    <property type="term" value="C:membrane"/>
    <property type="evidence" value="ECO:0007669"/>
    <property type="project" value="InterPro"/>
</dbReference>
<evidence type="ECO:0000313" key="5">
    <source>
        <dbReference type="Proteomes" id="UP000199421"/>
    </source>
</evidence>